<organism evidence="2 3">
    <name type="scientific">Rubus argutus</name>
    <name type="common">Southern blackberry</name>
    <dbReference type="NCBI Taxonomy" id="59490"/>
    <lineage>
        <taxon>Eukaryota</taxon>
        <taxon>Viridiplantae</taxon>
        <taxon>Streptophyta</taxon>
        <taxon>Embryophyta</taxon>
        <taxon>Tracheophyta</taxon>
        <taxon>Spermatophyta</taxon>
        <taxon>Magnoliopsida</taxon>
        <taxon>eudicotyledons</taxon>
        <taxon>Gunneridae</taxon>
        <taxon>Pentapetalae</taxon>
        <taxon>rosids</taxon>
        <taxon>fabids</taxon>
        <taxon>Rosales</taxon>
        <taxon>Rosaceae</taxon>
        <taxon>Rosoideae</taxon>
        <taxon>Rosoideae incertae sedis</taxon>
        <taxon>Rubus</taxon>
    </lineage>
</organism>
<evidence type="ECO:0000313" key="3">
    <source>
        <dbReference type="Proteomes" id="UP001457282"/>
    </source>
</evidence>
<comment type="caution">
    <text evidence="2">The sequence shown here is derived from an EMBL/GenBank/DDBJ whole genome shotgun (WGS) entry which is preliminary data.</text>
</comment>
<dbReference type="EMBL" id="JBEDUW010000003">
    <property type="protein sequence ID" value="KAK9936647.1"/>
    <property type="molecule type" value="Genomic_DNA"/>
</dbReference>
<name>A0AAW1XLW1_RUBAR</name>
<dbReference type="Proteomes" id="UP001457282">
    <property type="component" value="Unassembled WGS sequence"/>
</dbReference>
<evidence type="ECO:0000313" key="2">
    <source>
        <dbReference type="EMBL" id="KAK9936647.1"/>
    </source>
</evidence>
<feature type="region of interest" description="Disordered" evidence="1">
    <location>
        <begin position="62"/>
        <end position="106"/>
    </location>
</feature>
<feature type="compositionally biased region" description="Basic and acidic residues" evidence="1">
    <location>
        <begin position="86"/>
        <end position="95"/>
    </location>
</feature>
<gene>
    <name evidence="2" type="ORF">M0R45_013476</name>
</gene>
<proteinExistence type="predicted"/>
<keyword evidence="3" id="KW-1185">Reference proteome</keyword>
<accession>A0AAW1XLW1</accession>
<reference evidence="2 3" key="1">
    <citation type="journal article" date="2023" name="G3 (Bethesda)">
        <title>A chromosome-length genome assembly and annotation of blackberry (Rubus argutus, cv. 'Hillquist').</title>
        <authorList>
            <person name="Bruna T."/>
            <person name="Aryal R."/>
            <person name="Dudchenko O."/>
            <person name="Sargent D.J."/>
            <person name="Mead D."/>
            <person name="Buti M."/>
            <person name="Cavallini A."/>
            <person name="Hytonen T."/>
            <person name="Andres J."/>
            <person name="Pham M."/>
            <person name="Weisz D."/>
            <person name="Mascagni F."/>
            <person name="Usai G."/>
            <person name="Natali L."/>
            <person name="Bassil N."/>
            <person name="Fernandez G.E."/>
            <person name="Lomsadze A."/>
            <person name="Armour M."/>
            <person name="Olukolu B."/>
            <person name="Poorten T."/>
            <person name="Britton C."/>
            <person name="Davik J."/>
            <person name="Ashrafi H."/>
            <person name="Aiden E.L."/>
            <person name="Borodovsky M."/>
            <person name="Worthington M."/>
        </authorList>
    </citation>
    <scope>NUCLEOTIDE SEQUENCE [LARGE SCALE GENOMIC DNA]</scope>
    <source>
        <strain evidence="2">PI 553951</strain>
    </source>
</reference>
<sequence>MVSKIMKITADKFFSIKNRHGIRRRHRCNCSIKKVATSFSVVLARIGTHKGSFKILTRAQMPDPAPTRTWTSNTAPPAPSVSFAGEENRFSRPGRDTGAFGGRPLS</sequence>
<evidence type="ECO:0008006" key="4">
    <source>
        <dbReference type="Google" id="ProtNLM"/>
    </source>
</evidence>
<evidence type="ECO:0000256" key="1">
    <source>
        <dbReference type="SAM" id="MobiDB-lite"/>
    </source>
</evidence>
<dbReference type="AlphaFoldDB" id="A0AAW1XLW1"/>
<protein>
    <recommendedName>
        <fullName evidence="4">Ribosomal protein S11</fullName>
    </recommendedName>
</protein>